<feature type="domain" description="Histidine kinase" evidence="11">
    <location>
        <begin position="246"/>
        <end position="440"/>
    </location>
</feature>
<dbReference type="KEGG" id="pseo:OM33_09390"/>
<dbReference type="GO" id="GO:0005524">
    <property type="term" value="F:ATP binding"/>
    <property type="evidence" value="ECO:0007669"/>
    <property type="project" value="UniProtKB-KW"/>
</dbReference>
<dbReference type="InterPro" id="IPR003594">
    <property type="entry name" value="HATPase_dom"/>
</dbReference>
<accession>A0A0A7EF81</accession>
<protein>
    <recommendedName>
        <fullName evidence="3">histidine kinase</fullName>
        <ecNumber evidence="3">2.7.13.3</ecNumber>
    </recommendedName>
</protein>
<gene>
    <name evidence="12" type="ORF">OM33_09390</name>
</gene>
<evidence type="ECO:0000256" key="5">
    <source>
        <dbReference type="ARBA" id="ARBA00022679"/>
    </source>
</evidence>
<dbReference type="SUPFAM" id="SSF55874">
    <property type="entry name" value="ATPase domain of HSP90 chaperone/DNA topoisomerase II/histidine kinase"/>
    <property type="match status" value="1"/>
</dbReference>
<keyword evidence="7 12" id="KW-0418">Kinase</keyword>
<evidence type="ECO:0000259" key="11">
    <source>
        <dbReference type="PROSITE" id="PS50109"/>
    </source>
</evidence>
<dbReference type="SMART" id="SM00387">
    <property type="entry name" value="HATPase_c"/>
    <property type="match status" value="1"/>
</dbReference>
<feature type="transmembrane region" description="Helical" evidence="10">
    <location>
        <begin position="12"/>
        <end position="35"/>
    </location>
</feature>
<dbReference type="InterPro" id="IPR005467">
    <property type="entry name" value="His_kinase_dom"/>
</dbReference>
<dbReference type="InterPro" id="IPR003661">
    <property type="entry name" value="HisK_dim/P_dom"/>
</dbReference>
<evidence type="ECO:0000256" key="8">
    <source>
        <dbReference type="ARBA" id="ARBA00022989"/>
    </source>
</evidence>
<keyword evidence="8 10" id="KW-1133">Transmembrane helix</keyword>
<dbReference type="Pfam" id="PF02518">
    <property type="entry name" value="HATPase_c"/>
    <property type="match status" value="1"/>
</dbReference>
<keyword evidence="13" id="KW-1185">Reference proteome</keyword>
<dbReference type="STRING" id="1348114.OM33_09390"/>
<dbReference type="PROSITE" id="PS50109">
    <property type="entry name" value="HIS_KIN"/>
    <property type="match status" value="1"/>
</dbReference>
<evidence type="ECO:0000256" key="7">
    <source>
        <dbReference type="ARBA" id="ARBA00022777"/>
    </source>
</evidence>
<evidence type="ECO:0000313" key="13">
    <source>
        <dbReference type="Proteomes" id="UP000030341"/>
    </source>
</evidence>
<dbReference type="AlphaFoldDB" id="A0A0A7EF81"/>
<evidence type="ECO:0000256" key="1">
    <source>
        <dbReference type="ARBA" id="ARBA00000085"/>
    </source>
</evidence>
<dbReference type="eggNOG" id="COG2205">
    <property type="taxonomic scope" value="Bacteria"/>
</dbReference>
<evidence type="ECO:0000256" key="2">
    <source>
        <dbReference type="ARBA" id="ARBA00004370"/>
    </source>
</evidence>
<feature type="transmembrane region" description="Helical" evidence="10">
    <location>
        <begin position="167"/>
        <end position="188"/>
    </location>
</feature>
<evidence type="ECO:0000256" key="9">
    <source>
        <dbReference type="ARBA" id="ARBA00023136"/>
    </source>
</evidence>
<dbReference type="HOGENOM" id="CLU_000445_42_2_6"/>
<keyword evidence="4" id="KW-0597">Phosphoprotein</keyword>
<name>A0A0A7EF81_9GAMM</name>
<evidence type="ECO:0000256" key="6">
    <source>
        <dbReference type="ARBA" id="ARBA00022692"/>
    </source>
</evidence>
<dbReference type="EC" id="2.7.13.3" evidence="3"/>
<keyword evidence="6 10" id="KW-0812">Transmembrane</keyword>
<dbReference type="GO" id="GO:0005886">
    <property type="term" value="C:plasma membrane"/>
    <property type="evidence" value="ECO:0007669"/>
    <property type="project" value="TreeGrafter"/>
</dbReference>
<sequence length="440" mass="49612">MIHRISLKIRQGFILVFLLLILMPAMFFSIGKALYASLVDNTERTLEAHLYSLMAKVEIEQGELAPINLIAPELTRPVSETFAYIYLNKEIAWQSESTLGYQYIPKHVASAPGVKDFSKIEELDKEFRQLSFLFLMDADGIEYQVTVLVLKDEESIRSQMQDFRETLRYWLIIIALVMGLLIMLGFLWSSHPLKRLDKEIVAIESGEADQITGEYPEELEKIQQDLNLLLATQQRQKDKYRASLSDLAHALKTPLAVLKSSELARHDDGQEQLDRISNMIEHQLKKAASGGTDTWKKQTKVKPVLDAILNAMGKVYRDKNIQFIQSIDADSVFMGDKTDLMELLGNILDNACKACDALIEIKIKQQGQKLIIDIADDGPGIPKDKIEELAIRGKRLDTYEHGHGVGMAIVSDLIEAYNGTMTISTSNLGGALFTLVFNYE</sequence>
<comment type="catalytic activity">
    <reaction evidence="1">
        <text>ATP + protein L-histidine = ADP + protein N-phospho-L-histidine.</text>
        <dbReference type="EC" id="2.7.13.3"/>
    </reaction>
</comment>
<evidence type="ECO:0000256" key="10">
    <source>
        <dbReference type="SAM" id="Phobius"/>
    </source>
</evidence>
<dbReference type="PRINTS" id="PR00344">
    <property type="entry name" value="BCTRLSENSOR"/>
</dbReference>
<dbReference type="InterPro" id="IPR004358">
    <property type="entry name" value="Sig_transdc_His_kin-like_C"/>
</dbReference>
<dbReference type="InterPro" id="IPR036890">
    <property type="entry name" value="HATPase_C_sf"/>
</dbReference>
<keyword evidence="9 10" id="KW-0472">Membrane</keyword>
<evidence type="ECO:0000256" key="4">
    <source>
        <dbReference type="ARBA" id="ARBA00022553"/>
    </source>
</evidence>
<keyword evidence="5" id="KW-0808">Transferase</keyword>
<dbReference type="EMBL" id="CP009888">
    <property type="protein sequence ID" value="AIY65340.1"/>
    <property type="molecule type" value="Genomic_DNA"/>
</dbReference>
<dbReference type="Gene3D" id="1.10.287.130">
    <property type="match status" value="1"/>
</dbReference>
<comment type="subcellular location">
    <subcellularLocation>
        <location evidence="2">Membrane</location>
    </subcellularLocation>
</comment>
<dbReference type="GO" id="GO:0000155">
    <property type="term" value="F:phosphorelay sensor kinase activity"/>
    <property type="evidence" value="ECO:0007669"/>
    <property type="project" value="InterPro"/>
</dbReference>
<dbReference type="PANTHER" id="PTHR45436:SF4">
    <property type="entry name" value="SENSOR PROTEIN PHOQ"/>
    <property type="match status" value="1"/>
</dbReference>
<reference evidence="12 13" key="1">
    <citation type="submission" date="2014-11" db="EMBL/GenBank/DDBJ databases">
        <title>Complete Genome Sequence of Pseudoalteromonas sp. Strain OCN003 Isolated from Kaneohe Bay, Oahu, Hawaii.</title>
        <authorList>
            <person name="Beurmann S."/>
            <person name="Videau P."/>
            <person name="Ushijima B."/>
            <person name="Smith A.M."/>
            <person name="Aeby G.S."/>
            <person name="Callahan S.M."/>
            <person name="Belcaid M."/>
        </authorList>
    </citation>
    <scope>NUCLEOTIDE SEQUENCE [LARGE SCALE GENOMIC DNA]</scope>
    <source>
        <strain evidence="12 13">OCN003</strain>
    </source>
</reference>
<dbReference type="CDD" id="cd00082">
    <property type="entry name" value="HisKA"/>
    <property type="match status" value="1"/>
</dbReference>
<proteinExistence type="predicted"/>
<dbReference type="InterPro" id="IPR050428">
    <property type="entry name" value="TCS_sensor_his_kinase"/>
</dbReference>
<dbReference type="Gene3D" id="3.30.565.10">
    <property type="entry name" value="Histidine kinase-like ATPase, C-terminal domain"/>
    <property type="match status" value="1"/>
</dbReference>
<dbReference type="Proteomes" id="UP000030341">
    <property type="component" value="Chromosome 1"/>
</dbReference>
<dbReference type="PANTHER" id="PTHR45436">
    <property type="entry name" value="SENSOR HISTIDINE KINASE YKOH"/>
    <property type="match status" value="1"/>
</dbReference>
<evidence type="ECO:0000256" key="3">
    <source>
        <dbReference type="ARBA" id="ARBA00012438"/>
    </source>
</evidence>
<organism evidence="12 13">
    <name type="scientific">Pseudoalteromonas piratica</name>
    <dbReference type="NCBI Taxonomy" id="1348114"/>
    <lineage>
        <taxon>Bacteria</taxon>
        <taxon>Pseudomonadati</taxon>
        <taxon>Pseudomonadota</taxon>
        <taxon>Gammaproteobacteria</taxon>
        <taxon>Alteromonadales</taxon>
        <taxon>Pseudoalteromonadaceae</taxon>
        <taxon>Pseudoalteromonas</taxon>
    </lineage>
</organism>
<evidence type="ECO:0000313" key="12">
    <source>
        <dbReference type="EMBL" id="AIY65340.1"/>
    </source>
</evidence>